<dbReference type="AlphaFoldDB" id="A0A7T0KMP9"/>
<proteinExistence type="predicted"/>
<evidence type="ECO:0000313" key="3">
    <source>
        <dbReference type="Proteomes" id="UP000594586"/>
    </source>
</evidence>
<name>A0A7T0KMP9_9CORY</name>
<feature type="compositionally biased region" description="Basic and acidic residues" evidence="1">
    <location>
        <begin position="8"/>
        <end position="21"/>
    </location>
</feature>
<evidence type="ECO:0000313" key="2">
    <source>
        <dbReference type="EMBL" id="QPK83139.1"/>
    </source>
</evidence>
<organism evidence="2 3">
    <name type="scientific">Corynebacterium qintianiae</name>
    <dbReference type="NCBI Taxonomy" id="2709392"/>
    <lineage>
        <taxon>Bacteria</taxon>
        <taxon>Bacillati</taxon>
        <taxon>Actinomycetota</taxon>
        <taxon>Actinomycetes</taxon>
        <taxon>Mycobacteriales</taxon>
        <taxon>Corynebacteriaceae</taxon>
        <taxon>Corynebacterium</taxon>
    </lineage>
</organism>
<keyword evidence="3" id="KW-1185">Reference proteome</keyword>
<feature type="region of interest" description="Disordered" evidence="1">
    <location>
        <begin position="1"/>
        <end position="60"/>
    </location>
</feature>
<dbReference type="RefSeq" id="WP_165002415.1">
    <property type="nucleotide sequence ID" value="NZ_CP064955.1"/>
</dbReference>
<gene>
    <name evidence="2" type="ORF">G7Y29_09955</name>
</gene>
<protein>
    <submittedName>
        <fullName evidence="2">Uncharacterized protein</fullName>
    </submittedName>
</protein>
<reference evidence="2 3" key="1">
    <citation type="submission" date="2020-11" db="EMBL/GenBank/DDBJ databases">
        <title>Corynebacterium sp. MC1420.</title>
        <authorList>
            <person name="Zhou J."/>
        </authorList>
    </citation>
    <scope>NUCLEOTIDE SEQUENCE [LARGE SCALE GENOMIC DNA]</scope>
    <source>
        <strain evidence="2 3">MC1420</strain>
    </source>
</reference>
<dbReference type="Proteomes" id="UP000594586">
    <property type="component" value="Chromosome"/>
</dbReference>
<dbReference type="EMBL" id="CP064955">
    <property type="protein sequence ID" value="QPK83139.1"/>
    <property type="molecule type" value="Genomic_DNA"/>
</dbReference>
<accession>A0A7T0KMP9</accession>
<evidence type="ECO:0000256" key="1">
    <source>
        <dbReference type="SAM" id="MobiDB-lite"/>
    </source>
</evidence>
<dbReference type="KEGG" id="cqn:G7Y29_09955"/>
<sequence length="60" mass="6425">MSTNSDRNPAEDTNDAREHDATLSPQDDGAAGTMNDDERIDESFPASDPPASYEGVEPTI</sequence>